<dbReference type="UniPathway" id="UPA00193"/>
<evidence type="ECO:0000256" key="6">
    <source>
        <dbReference type="ARBA" id="ARBA00022801"/>
    </source>
</evidence>
<feature type="domain" description="Tetrahydrofolate dehydrogenase/cyclohydrolase catalytic" evidence="13">
    <location>
        <begin position="5"/>
        <end position="119"/>
    </location>
</feature>
<keyword evidence="3 12" id="KW-0554">One-carbon metabolism</keyword>
<evidence type="ECO:0000313" key="15">
    <source>
        <dbReference type="EMBL" id="GBG04393.1"/>
    </source>
</evidence>
<dbReference type="GO" id="GO:0035999">
    <property type="term" value="P:tetrahydrofolate interconversion"/>
    <property type="evidence" value="ECO:0007669"/>
    <property type="project" value="UniProtKB-UniRule"/>
</dbReference>
<evidence type="ECO:0000256" key="4">
    <source>
        <dbReference type="ARBA" id="ARBA00022605"/>
    </source>
</evidence>
<comment type="caution">
    <text evidence="15">The sequence shown here is derived from an EMBL/GenBank/DDBJ whole genome shotgun (WGS) entry which is preliminary data.</text>
</comment>
<dbReference type="EC" id="3.5.4.9" evidence="12"/>
<keyword evidence="8 12" id="KW-0560">Oxidoreductase</keyword>
<sequence length="283" mass="30992">MALRLDGKIIAQQLSKSLQNKVKELKTKNIFPTLCVIEVGEDPASTIYLRAKRNLAKKIGINEITIKFPSSVTEVELLQKIAELNRDPKINAIMVQLPLPEQINPLTIVKAIEPAKDADGFHPYNQGLAWQGASDILPATVRGILEILDYYKINVSGKNVLVIGRSLIVGKPIASQLLNRDATVTIAHSKTINLEQLTKQADLIISDVGKAHLITSEMIKKGAILVDVGMNREQGKLMGDIEYEECFEKAQAITPVPGGVGPLTVASLMKQVIILTEYQVDGR</sequence>
<dbReference type="AlphaFoldDB" id="A0A2Z6T9E7"/>
<dbReference type="PANTHER" id="PTHR48099">
    <property type="entry name" value="C-1-TETRAHYDROFOLATE SYNTHASE, CYTOPLASMIC-RELATED"/>
    <property type="match status" value="1"/>
</dbReference>
<dbReference type="CDD" id="cd01080">
    <property type="entry name" value="NAD_bind_m-THF_DH_Cyclohyd"/>
    <property type="match status" value="1"/>
</dbReference>
<dbReference type="Gene3D" id="3.40.50.10860">
    <property type="entry name" value="Leucine Dehydrogenase, chain A, domain 1"/>
    <property type="match status" value="1"/>
</dbReference>
<dbReference type="PRINTS" id="PR00085">
    <property type="entry name" value="THFDHDRGNASE"/>
</dbReference>
<keyword evidence="7 12" id="KW-0521">NADP</keyword>
<dbReference type="GO" id="GO:0004488">
    <property type="term" value="F:methylenetetrahydrofolate dehydrogenase (NADP+) activity"/>
    <property type="evidence" value="ECO:0007669"/>
    <property type="project" value="UniProtKB-UniRule"/>
</dbReference>
<keyword evidence="16" id="KW-1185">Reference proteome</keyword>
<keyword evidence="4 12" id="KW-0028">Amino-acid biosynthesis</keyword>
<dbReference type="InterPro" id="IPR020630">
    <property type="entry name" value="THF_DH/CycHdrlase_cat_dom"/>
</dbReference>
<evidence type="ECO:0000256" key="10">
    <source>
        <dbReference type="ARBA" id="ARBA00023167"/>
    </source>
</evidence>
<dbReference type="Pfam" id="PF00763">
    <property type="entry name" value="THF_DHG_CYH"/>
    <property type="match status" value="1"/>
</dbReference>
<dbReference type="EMBL" id="BFBY01000002">
    <property type="protein sequence ID" value="GBG04393.1"/>
    <property type="molecule type" value="Genomic_DNA"/>
</dbReference>
<comment type="subunit">
    <text evidence="2 12">Homodimer.</text>
</comment>
<dbReference type="EC" id="1.5.1.5" evidence="12"/>
<comment type="caution">
    <text evidence="12">Lacks conserved residue(s) required for the propagation of feature annotation.</text>
</comment>
<comment type="catalytic activity">
    <reaction evidence="12">
        <text>(6R)-5,10-methenyltetrahydrofolate + H2O = (6R)-10-formyltetrahydrofolate + H(+)</text>
        <dbReference type="Rhea" id="RHEA:23700"/>
        <dbReference type="ChEBI" id="CHEBI:15377"/>
        <dbReference type="ChEBI" id="CHEBI:15378"/>
        <dbReference type="ChEBI" id="CHEBI:57455"/>
        <dbReference type="ChEBI" id="CHEBI:195366"/>
        <dbReference type="EC" id="3.5.4.9"/>
    </reaction>
</comment>
<dbReference type="Gene3D" id="3.40.50.720">
    <property type="entry name" value="NAD(P)-binding Rossmann-like Domain"/>
    <property type="match status" value="1"/>
</dbReference>
<keyword evidence="11 12" id="KW-0511">Multifunctional enzyme</keyword>
<comment type="pathway">
    <text evidence="1 12">One-carbon metabolism; tetrahydrofolate interconversion.</text>
</comment>
<evidence type="ECO:0000259" key="13">
    <source>
        <dbReference type="Pfam" id="PF00763"/>
    </source>
</evidence>
<dbReference type="InterPro" id="IPR000672">
    <property type="entry name" value="THF_DH/CycHdrlase"/>
</dbReference>
<dbReference type="Pfam" id="PF02882">
    <property type="entry name" value="THF_DHG_CYH_C"/>
    <property type="match status" value="1"/>
</dbReference>
<dbReference type="Proteomes" id="UP000257317">
    <property type="component" value="Unassembled WGS sequence"/>
</dbReference>
<dbReference type="InterPro" id="IPR036291">
    <property type="entry name" value="NAD(P)-bd_dom_sf"/>
</dbReference>
<evidence type="ECO:0000313" key="16">
    <source>
        <dbReference type="Proteomes" id="UP000257317"/>
    </source>
</evidence>
<feature type="domain" description="Tetrahydrofolate dehydrogenase/cyclohydrolase NAD(P)-binding" evidence="14">
    <location>
        <begin position="138"/>
        <end position="278"/>
    </location>
</feature>
<comment type="catalytic activity">
    <reaction evidence="12">
        <text>(6R)-5,10-methylene-5,6,7,8-tetrahydrofolate + NADP(+) = (6R)-5,10-methenyltetrahydrofolate + NADPH</text>
        <dbReference type="Rhea" id="RHEA:22812"/>
        <dbReference type="ChEBI" id="CHEBI:15636"/>
        <dbReference type="ChEBI" id="CHEBI:57455"/>
        <dbReference type="ChEBI" id="CHEBI:57783"/>
        <dbReference type="ChEBI" id="CHEBI:58349"/>
        <dbReference type="EC" id="1.5.1.5"/>
    </reaction>
</comment>
<dbReference type="FunFam" id="3.40.50.720:FF:000094">
    <property type="entry name" value="Bifunctional protein FolD"/>
    <property type="match status" value="1"/>
</dbReference>
<dbReference type="HAMAP" id="MF_01576">
    <property type="entry name" value="THF_DHG_CYH"/>
    <property type="match status" value="1"/>
</dbReference>
<keyword evidence="10 12" id="KW-0486">Methionine biosynthesis</keyword>
<keyword evidence="9 12" id="KW-0368">Histidine biosynthesis</keyword>
<dbReference type="OrthoDB" id="9803580at2"/>
<dbReference type="RefSeq" id="WP_117117740.1">
    <property type="nucleotide sequence ID" value="NZ_BFBY01000002.1"/>
</dbReference>
<evidence type="ECO:0000256" key="3">
    <source>
        <dbReference type="ARBA" id="ARBA00022563"/>
    </source>
</evidence>
<evidence type="ECO:0000256" key="12">
    <source>
        <dbReference type="HAMAP-Rule" id="MF_01576"/>
    </source>
</evidence>
<evidence type="ECO:0000256" key="7">
    <source>
        <dbReference type="ARBA" id="ARBA00022857"/>
    </source>
</evidence>
<evidence type="ECO:0000256" key="8">
    <source>
        <dbReference type="ARBA" id="ARBA00023002"/>
    </source>
</evidence>
<dbReference type="InterPro" id="IPR020631">
    <property type="entry name" value="THF_DH/CycHdrlase_NAD-bd_dom"/>
</dbReference>
<proteinExistence type="inferred from homology"/>
<comment type="similarity">
    <text evidence="12">Belongs to the tetrahydrofolate dehydrogenase/cyclohydrolase family.</text>
</comment>
<dbReference type="InterPro" id="IPR020867">
    <property type="entry name" value="THF_DH/CycHdrlase_CS"/>
</dbReference>
<dbReference type="GO" id="GO:0000105">
    <property type="term" value="P:L-histidine biosynthetic process"/>
    <property type="evidence" value="ECO:0007669"/>
    <property type="project" value="UniProtKB-KW"/>
</dbReference>
<organism evidence="15 16">
    <name type="scientific">Lactobacillus rodentium</name>
    <dbReference type="NCBI Taxonomy" id="947835"/>
    <lineage>
        <taxon>Bacteria</taxon>
        <taxon>Bacillati</taxon>
        <taxon>Bacillota</taxon>
        <taxon>Bacilli</taxon>
        <taxon>Lactobacillales</taxon>
        <taxon>Lactobacillaceae</taxon>
        <taxon>Lactobacillus</taxon>
    </lineage>
</organism>
<dbReference type="SUPFAM" id="SSF51735">
    <property type="entry name" value="NAD(P)-binding Rossmann-fold domains"/>
    <property type="match status" value="1"/>
</dbReference>
<keyword evidence="5 12" id="KW-0658">Purine biosynthesis</keyword>
<protein>
    <recommendedName>
        <fullName evidence="12">Bifunctional protein FolD</fullName>
    </recommendedName>
    <domain>
        <recommendedName>
            <fullName evidence="12">Methylenetetrahydrofolate dehydrogenase</fullName>
            <ecNumber evidence="12">1.5.1.5</ecNumber>
        </recommendedName>
    </domain>
    <domain>
        <recommendedName>
            <fullName evidence="12">Methenyltetrahydrofolate cyclohydrolase</fullName>
            <ecNumber evidence="12">3.5.4.9</ecNumber>
        </recommendedName>
    </domain>
</protein>
<comment type="function">
    <text evidence="12">Catalyzes the oxidation of 5,10-methylenetetrahydrofolate to 5,10-methenyltetrahydrofolate and then the hydrolysis of 5,10-methenyltetrahydrofolate to 10-formyltetrahydrofolate.</text>
</comment>
<dbReference type="GO" id="GO:0006164">
    <property type="term" value="P:purine nucleotide biosynthetic process"/>
    <property type="evidence" value="ECO:0007669"/>
    <property type="project" value="UniProtKB-KW"/>
</dbReference>
<evidence type="ECO:0000256" key="11">
    <source>
        <dbReference type="ARBA" id="ARBA00023268"/>
    </source>
</evidence>
<dbReference type="FunFam" id="3.40.50.10860:FF:000005">
    <property type="entry name" value="C-1-tetrahydrofolate synthase, cytoplasmic, putative"/>
    <property type="match status" value="1"/>
</dbReference>
<dbReference type="PANTHER" id="PTHR48099:SF5">
    <property type="entry name" value="C-1-TETRAHYDROFOLATE SYNTHASE, CYTOPLASMIC"/>
    <property type="match status" value="1"/>
</dbReference>
<dbReference type="GO" id="GO:0005829">
    <property type="term" value="C:cytosol"/>
    <property type="evidence" value="ECO:0007669"/>
    <property type="project" value="TreeGrafter"/>
</dbReference>
<dbReference type="SUPFAM" id="SSF53223">
    <property type="entry name" value="Aminoacid dehydrogenase-like, N-terminal domain"/>
    <property type="match status" value="1"/>
</dbReference>
<evidence type="ECO:0000259" key="14">
    <source>
        <dbReference type="Pfam" id="PF02882"/>
    </source>
</evidence>
<evidence type="ECO:0000256" key="9">
    <source>
        <dbReference type="ARBA" id="ARBA00023102"/>
    </source>
</evidence>
<feature type="binding site" evidence="12">
    <location>
        <begin position="164"/>
        <end position="166"/>
    </location>
    <ligand>
        <name>NADP(+)</name>
        <dbReference type="ChEBI" id="CHEBI:58349"/>
    </ligand>
</feature>
<evidence type="ECO:0000256" key="2">
    <source>
        <dbReference type="ARBA" id="ARBA00011738"/>
    </source>
</evidence>
<dbReference type="GO" id="GO:0009086">
    <property type="term" value="P:methionine biosynthetic process"/>
    <property type="evidence" value="ECO:0007669"/>
    <property type="project" value="UniProtKB-KW"/>
</dbReference>
<evidence type="ECO:0000256" key="5">
    <source>
        <dbReference type="ARBA" id="ARBA00022755"/>
    </source>
</evidence>
<gene>
    <name evidence="12 15" type="primary">folD</name>
    <name evidence="15" type="ORF">LrDSM24759_03070</name>
</gene>
<dbReference type="InterPro" id="IPR046346">
    <property type="entry name" value="Aminoacid_DH-like_N_sf"/>
</dbReference>
<name>A0A2Z6T9E7_9LACO</name>
<reference evidence="16" key="1">
    <citation type="submission" date="2018-03" db="EMBL/GenBank/DDBJ databases">
        <title>New taxa in the Lactobacillus gasseri group.</title>
        <authorList>
            <person name="Tanizawa Y."/>
            <person name="Tohno M."/>
            <person name="Endo A."/>
            <person name="Arita M."/>
        </authorList>
    </citation>
    <scope>NUCLEOTIDE SEQUENCE [LARGE SCALE GENOMIC DNA]</scope>
    <source>
        <strain evidence="16">DSM 24759</strain>
    </source>
</reference>
<dbReference type="GO" id="GO:0004477">
    <property type="term" value="F:methenyltetrahydrofolate cyclohydrolase activity"/>
    <property type="evidence" value="ECO:0007669"/>
    <property type="project" value="UniProtKB-UniRule"/>
</dbReference>
<accession>A0A2Z6T9E7</accession>
<keyword evidence="6 12" id="KW-0378">Hydrolase</keyword>
<evidence type="ECO:0000256" key="1">
    <source>
        <dbReference type="ARBA" id="ARBA00004777"/>
    </source>
</evidence>
<dbReference type="PROSITE" id="PS00766">
    <property type="entry name" value="THF_DHG_CYH_1"/>
    <property type="match status" value="1"/>
</dbReference>